<evidence type="ECO:0000256" key="6">
    <source>
        <dbReference type="ARBA" id="ARBA00022884"/>
    </source>
</evidence>
<evidence type="ECO:0000256" key="7">
    <source>
        <dbReference type="ARBA" id="ARBA00023157"/>
    </source>
</evidence>
<organism evidence="12 13">
    <name type="scientific">Candidatus Schekmanbacteria bacterium GWA2_38_11</name>
    <dbReference type="NCBI Taxonomy" id="1817876"/>
    <lineage>
        <taxon>Bacteria</taxon>
        <taxon>Candidatus Schekmaniibacteriota</taxon>
    </lineage>
</organism>
<dbReference type="FunFam" id="2.30.30.280:FF:000001">
    <property type="entry name" value="tRNA-specific 2-thiouridylase MnmA"/>
    <property type="match status" value="1"/>
</dbReference>
<evidence type="ECO:0000256" key="1">
    <source>
        <dbReference type="ARBA" id="ARBA00022555"/>
    </source>
</evidence>
<evidence type="ECO:0000256" key="9">
    <source>
        <dbReference type="HAMAP-Rule" id="MF_00144"/>
    </source>
</evidence>
<dbReference type="NCBIfam" id="NF001138">
    <property type="entry name" value="PRK00143.1"/>
    <property type="match status" value="1"/>
</dbReference>
<dbReference type="InterPro" id="IPR014729">
    <property type="entry name" value="Rossmann-like_a/b/a_fold"/>
</dbReference>
<comment type="similarity">
    <text evidence="9">Belongs to the MnmA/TRMU family.</text>
</comment>
<dbReference type="GO" id="GO:0002143">
    <property type="term" value="P:tRNA wobble position uridine thiolation"/>
    <property type="evidence" value="ECO:0007669"/>
    <property type="project" value="TreeGrafter"/>
</dbReference>
<dbReference type="FunFam" id="3.40.50.620:FF:000115">
    <property type="entry name" value="tRNA-specific 2-thiouridylase MnmA"/>
    <property type="match status" value="1"/>
</dbReference>
<comment type="function">
    <text evidence="9">Catalyzes the 2-thiolation of uridine at the wobble position (U34) of tRNA, leading to the formation of s(2)U34.</text>
</comment>
<dbReference type="SUPFAM" id="SSF52402">
    <property type="entry name" value="Adenine nucleotide alpha hydrolases-like"/>
    <property type="match status" value="1"/>
</dbReference>
<dbReference type="PANTHER" id="PTHR11933:SF5">
    <property type="entry name" value="MITOCHONDRIAL TRNA-SPECIFIC 2-THIOURIDYLASE 1"/>
    <property type="match status" value="1"/>
</dbReference>
<dbReference type="HAMAP" id="MF_00144">
    <property type="entry name" value="tRNA_thiouridyl_MnmA"/>
    <property type="match status" value="1"/>
</dbReference>
<dbReference type="InterPro" id="IPR004506">
    <property type="entry name" value="MnmA-like"/>
</dbReference>
<feature type="site" description="Interaction with tRNA" evidence="9">
    <location>
        <position position="133"/>
    </location>
</feature>
<keyword evidence="3 9" id="KW-0819">tRNA processing</keyword>
<evidence type="ECO:0000256" key="4">
    <source>
        <dbReference type="ARBA" id="ARBA00022741"/>
    </source>
</evidence>
<accession>A0A1F7RCG9</accession>
<dbReference type="InterPro" id="IPR046884">
    <property type="entry name" value="MnmA-like_central"/>
</dbReference>
<evidence type="ECO:0000259" key="10">
    <source>
        <dbReference type="Pfam" id="PF20258"/>
    </source>
</evidence>
<evidence type="ECO:0000256" key="8">
    <source>
        <dbReference type="ARBA" id="ARBA00051542"/>
    </source>
</evidence>
<proteinExistence type="inferred from homology"/>
<dbReference type="Pfam" id="PF20258">
    <property type="entry name" value="tRNA_Me_trans_C"/>
    <property type="match status" value="1"/>
</dbReference>
<name>A0A1F7RCG9_9BACT</name>
<dbReference type="GO" id="GO:0000049">
    <property type="term" value="F:tRNA binding"/>
    <property type="evidence" value="ECO:0007669"/>
    <property type="project" value="UniProtKB-KW"/>
</dbReference>
<evidence type="ECO:0000256" key="5">
    <source>
        <dbReference type="ARBA" id="ARBA00022840"/>
    </source>
</evidence>
<dbReference type="EC" id="2.8.1.13" evidence="9"/>
<feature type="domain" description="tRNA-specific 2-thiouridylase MnmA-like central" evidence="11">
    <location>
        <begin position="223"/>
        <end position="280"/>
    </location>
</feature>
<keyword evidence="7" id="KW-1015">Disulfide bond</keyword>
<comment type="caution">
    <text evidence="12">The sequence shown here is derived from an EMBL/GenBank/DDBJ whole genome shotgun (WGS) entry which is preliminary data.</text>
</comment>
<feature type="region of interest" description="Interaction with tRNA" evidence="9">
    <location>
        <begin position="156"/>
        <end position="158"/>
    </location>
</feature>
<dbReference type="InterPro" id="IPR046885">
    <property type="entry name" value="MnmA-like_C"/>
</dbReference>
<feature type="binding site" evidence="9">
    <location>
        <begin position="13"/>
        <end position="20"/>
    </location>
    <ligand>
        <name>ATP</name>
        <dbReference type="ChEBI" id="CHEBI:30616"/>
    </ligand>
</feature>
<keyword evidence="1 9" id="KW-0820">tRNA-binding</keyword>
<dbReference type="GO" id="GO:0103016">
    <property type="term" value="F:tRNA-uridine 2-sulfurtransferase activity"/>
    <property type="evidence" value="ECO:0007669"/>
    <property type="project" value="UniProtKB-EC"/>
</dbReference>
<feature type="site" description="Interaction with tRNA" evidence="9">
    <location>
        <position position="346"/>
    </location>
</feature>
<dbReference type="InterPro" id="IPR023382">
    <property type="entry name" value="MnmA-like_central_sf"/>
</dbReference>
<dbReference type="CDD" id="cd01998">
    <property type="entry name" value="MnmA_TRMU-like"/>
    <property type="match status" value="1"/>
</dbReference>
<dbReference type="GO" id="GO:0005737">
    <property type="term" value="C:cytoplasm"/>
    <property type="evidence" value="ECO:0007669"/>
    <property type="project" value="UniProtKB-SubCell"/>
</dbReference>
<dbReference type="NCBIfam" id="TIGR00420">
    <property type="entry name" value="trmU"/>
    <property type="match status" value="1"/>
</dbReference>
<feature type="binding site" evidence="9">
    <location>
        <position position="39"/>
    </location>
    <ligand>
        <name>ATP</name>
        <dbReference type="ChEBI" id="CHEBI:30616"/>
    </ligand>
</feature>
<evidence type="ECO:0000313" key="13">
    <source>
        <dbReference type="Proteomes" id="UP000178526"/>
    </source>
</evidence>
<evidence type="ECO:0000256" key="3">
    <source>
        <dbReference type="ARBA" id="ARBA00022694"/>
    </source>
</evidence>
<feature type="domain" description="tRNA-specific 2-thiouridylase MnmA-like C-terminal" evidence="10">
    <location>
        <begin position="288"/>
        <end position="362"/>
    </location>
</feature>
<evidence type="ECO:0000313" key="12">
    <source>
        <dbReference type="EMBL" id="OGL39246.1"/>
    </source>
</evidence>
<keyword evidence="2 9" id="KW-0808">Transferase</keyword>
<dbReference type="Gene3D" id="3.40.50.620">
    <property type="entry name" value="HUPs"/>
    <property type="match status" value="1"/>
</dbReference>
<comment type="subcellular location">
    <subcellularLocation>
        <location evidence="9">Cytoplasm</location>
    </subcellularLocation>
</comment>
<dbReference type="Gene3D" id="2.40.30.10">
    <property type="entry name" value="Translation factors"/>
    <property type="match status" value="1"/>
</dbReference>
<dbReference type="GO" id="GO:0005524">
    <property type="term" value="F:ATP binding"/>
    <property type="evidence" value="ECO:0007669"/>
    <property type="project" value="UniProtKB-KW"/>
</dbReference>
<comment type="catalytic activity">
    <reaction evidence="8 9">
        <text>S-sulfanyl-L-cysteinyl-[protein] + uridine(34) in tRNA + AH2 + ATP = 2-thiouridine(34) in tRNA + L-cysteinyl-[protein] + A + AMP + diphosphate + H(+)</text>
        <dbReference type="Rhea" id="RHEA:47032"/>
        <dbReference type="Rhea" id="RHEA-COMP:10131"/>
        <dbReference type="Rhea" id="RHEA-COMP:11726"/>
        <dbReference type="Rhea" id="RHEA-COMP:11727"/>
        <dbReference type="Rhea" id="RHEA-COMP:11728"/>
        <dbReference type="ChEBI" id="CHEBI:13193"/>
        <dbReference type="ChEBI" id="CHEBI:15378"/>
        <dbReference type="ChEBI" id="CHEBI:17499"/>
        <dbReference type="ChEBI" id="CHEBI:29950"/>
        <dbReference type="ChEBI" id="CHEBI:30616"/>
        <dbReference type="ChEBI" id="CHEBI:33019"/>
        <dbReference type="ChEBI" id="CHEBI:61963"/>
        <dbReference type="ChEBI" id="CHEBI:65315"/>
        <dbReference type="ChEBI" id="CHEBI:87170"/>
        <dbReference type="ChEBI" id="CHEBI:456215"/>
        <dbReference type="EC" id="2.8.1.13"/>
    </reaction>
</comment>
<keyword evidence="5 9" id="KW-0067">ATP-binding</keyword>
<feature type="binding site" evidence="9">
    <location>
        <position position="132"/>
    </location>
    <ligand>
        <name>ATP</name>
        <dbReference type="ChEBI" id="CHEBI:30616"/>
    </ligand>
</feature>
<feature type="region of interest" description="Interaction with tRNA" evidence="9">
    <location>
        <begin position="313"/>
        <end position="314"/>
    </location>
</feature>
<evidence type="ECO:0000256" key="2">
    <source>
        <dbReference type="ARBA" id="ARBA00022679"/>
    </source>
</evidence>
<dbReference type="Pfam" id="PF20259">
    <property type="entry name" value="tRNA_Me_trans_M"/>
    <property type="match status" value="1"/>
</dbReference>
<evidence type="ECO:0000259" key="11">
    <source>
        <dbReference type="Pfam" id="PF20259"/>
    </source>
</evidence>
<keyword evidence="9" id="KW-0963">Cytoplasm</keyword>
<gene>
    <name evidence="9" type="primary">mnmA</name>
    <name evidence="12" type="ORF">A2042_07205</name>
</gene>
<dbReference type="Proteomes" id="UP000178526">
    <property type="component" value="Unassembled WGS sequence"/>
</dbReference>
<dbReference type="Gene3D" id="2.30.30.280">
    <property type="entry name" value="Adenine nucleotide alpha hydrolases-like domains"/>
    <property type="match status" value="1"/>
</dbReference>
<reference evidence="12 13" key="1">
    <citation type="journal article" date="2016" name="Nat. Commun.">
        <title>Thousands of microbial genomes shed light on interconnected biogeochemical processes in an aquifer system.</title>
        <authorList>
            <person name="Anantharaman K."/>
            <person name="Brown C.T."/>
            <person name="Hug L.A."/>
            <person name="Sharon I."/>
            <person name="Castelle C.J."/>
            <person name="Probst A.J."/>
            <person name="Thomas B.C."/>
            <person name="Singh A."/>
            <person name="Wilkins M.J."/>
            <person name="Karaoz U."/>
            <person name="Brodie E.L."/>
            <person name="Williams K.H."/>
            <person name="Hubbard S.S."/>
            <person name="Banfield J.F."/>
        </authorList>
    </citation>
    <scope>NUCLEOTIDE SEQUENCE [LARGE SCALE GENOMIC DNA]</scope>
</reference>
<protein>
    <recommendedName>
        <fullName evidence="9">tRNA-specific 2-thiouridylase MnmA</fullName>
        <ecNumber evidence="9">2.8.1.13</ecNumber>
    </recommendedName>
</protein>
<dbReference type="EMBL" id="MGDB01000124">
    <property type="protein sequence ID" value="OGL39246.1"/>
    <property type="molecule type" value="Genomic_DNA"/>
</dbReference>
<feature type="active site" description="Nucleophile" evidence="9">
    <location>
        <position position="108"/>
    </location>
</feature>
<dbReference type="PANTHER" id="PTHR11933">
    <property type="entry name" value="TRNA 5-METHYLAMINOMETHYL-2-THIOURIDYLATE -METHYLTRANSFERASE"/>
    <property type="match status" value="1"/>
</dbReference>
<sequence length="378" mass="42208">MTYMNTKKRIVVAMSGGVDSSTAAAILASQGNEVIGVSLHLFDYSVYSSTDFGACCSLSDIEDARRVAEKLQIPFYVINFEEEFRKEVIGYFVSEYIAAKTPNPCILCNQRIKFHHLLRKAKEIGADYLATGHYARIGIDEIAGRYYLKKGIDPAKDQSYFLFSLSQKELGSLLFPVGEYTKGEVRVIAKKFGLKVSDKKESQEICFIPDKDYPSFIKRELNTVNFKEGNIVTPEGEILGKHNGIPFFTIGQRKGLGIAAGKPLYVLGLRPDRNEVVVGEKTYLKTESCLIGDVIWNAIEKPSSDIDCMVKFRYQTKEAEAVLTPLEGERVRCRFLKPQLAITPGQAAVFYDGDIVLGGGWIARENWCEVKSAKLKSN</sequence>
<feature type="active site" description="Cysteine persulfide intermediate" evidence="9">
    <location>
        <position position="206"/>
    </location>
</feature>
<comment type="caution">
    <text evidence="9">Lacks conserved residue(s) required for the propagation of feature annotation.</text>
</comment>
<dbReference type="AlphaFoldDB" id="A0A1F7RCG9"/>
<dbReference type="Pfam" id="PF03054">
    <property type="entry name" value="tRNA_Me_trans"/>
    <property type="match status" value="1"/>
</dbReference>
<keyword evidence="4 9" id="KW-0547">Nucleotide-binding</keyword>
<keyword evidence="6 9" id="KW-0694">RNA-binding</keyword>